<dbReference type="Proteomes" id="UP000017836">
    <property type="component" value="Unassembled WGS sequence"/>
</dbReference>
<dbReference type="InterPro" id="IPR001906">
    <property type="entry name" value="Terpene_synth_N"/>
</dbReference>
<dbReference type="SUPFAM" id="SSF48576">
    <property type="entry name" value="Terpenoid synthases"/>
    <property type="match status" value="1"/>
</dbReference>
<evidence type="ECO:0000313" key="6">
    <source>
        <dbReference type="Proteomes" id="UP000017836"/>
    </source>
</evidence>
<protein>
    <recommendedName>
        <fullName evidence="4">Terpene synthase N-terminal domain-containing protein</fullName>
    </recommendedName>
</protein>
<dbReference type="Gene3D" id="1.50.10.130">
    <property type="entry name" value="Terpene synthase, N-terminal domain"/>
    <property type="match status" value="1"/>
</dbReference>
<dbReference type="Pfam" id="PF01397">
    <property type="entry name" value="Terpene_synth"/>
    <property type="match status" value="1"/>
</dbReference>
<name>W1NYU3_AMBTC</name>
<proteinExistence type="predicted"/>
<dbReference type="InterPro" id="IPR050148">
    <property type="entry name" value="Terpene_synthase-like"/>
</dbReference>
<evidence type="ECO:0000256" key="1">
    <source>
        <dbReference type="ARBA" id="ARBA00001946"/>
    </source>
</evidence>
<dbReference type="PANTHER" id="PTHR31739">
    <property type="entry name" value="ENT-COPALYL DIPHOSPHATE SYNTHASE, CHLOROPLASTIC"/>
    <property type="match status" value="1"/>
</dbReference>
<organism evidence="5 6">
    <name type="scientific">Amborella trichopoda</name>
    <dbReference type="NCBI Taxonomy" id="13333"/>
    <lineage>
        <taxon>Eukaryota</taxon>
        <taxon>Viridiplantae</taxon>
        <taxon>Streptophyta</taxon>
        <taxon>Embryophyta</taxon>
        <taxon>Tracheophyta</taxon>
        <taxon>Spermatophyta</taxon>
        <taxon>Magnoliopsida</taxon>
        <taxon>Amborellales</taxon>
        <taxon>Amborellaceae</taxon>
        <taxon>Amborella</taxon>
    </lineage>
</organism>
<sequence>MAMSINGFSPPLYSSSFFREINRAPMQFSPDRPEFLSGQIFSSKRQVLRRCSTISESPLLELGDDVQRNLSLLKPREKKGSSPEREDNNVILQKQVERVKERLSGVGNGEISVSAYDTAWVALVPDMSTSGWPQFPSSLRWIAKNQLSDGSWGDSRIFSAHDRIINTLACVIALKTWNICPEKTEQGRLFLVDNMWRLEGEKAEHMPIGFEVAFPSLVSTAAAMGLDLPYHSAFLKKVHEMRQFKLQRIPKETMHNTPTTLLHSLEGMVELDWDKLLRLRCSNGSFLFSPSATAFALIQTKDQNCLRYLQRVVNKFDGGVPNAYPVDLFERLWSIDRLERLGITRYFESEIRDYLHYVYRYWTEQGICWARNSNVQDVDDTAMAFRLLRLHGYDVSADVFQYFKKGEEFFCFFGQSNQAVTGIYNLNRASQLLFPGETILEEAKEFSYKFLREKQASNQLLDKWIITKDLVGEVEYALDFPFYASQPRVETRYYLEQYGGEDDVWIGKTLYRMPFVNNADFLELARLDFNRCQFVHQTEWHDLQRWYAKYNLGDLQVSQNSVLEHYFVAATAVFEVERRLERLGWAQSAVLMDAVYSYFTDKNRTAEEKVAFVEDLRRGLSMKTEEGLQGVVSEIIDFLSLSTLLSHGRDISRRLRSAWETWLLSLKDEGGAGVMSGEAALLVSTCILCSGRPIPESMVYEPRYTRLAGLANSVCSRLRHLRTSLTSSPFHVYHIPYKETWCRRDHKNLGSVLGKDHGACIATALSYRHSISPFPSLPALSFPRKKCGARIRRGK</sequence>
<dbReference type="InterPro" id="IPR008949">
    <property type="entry name" value="Isoprenoid_synthase_dom_sf"/>
</dbReference>
<dbReference type="SFLD" id="SFLDG01605">
    <property type="entry name" value="Terpene_Cyclase_Like_1_N-term"/>
    <property type="match status" value="1"/>
</dbReference>
<evidence type="ECO:0000259" key="4">
    <source>
        <dbReference type="Pfam" id="PF01397"/>
    </source>
</evidence>
<dbReference type="STRING" id="13333.W1NYU3"/>
<feature type="domain" description="Terpene synthase N-terminal" evidence="4">
    <location>
        <begin position="272"/>
        <end position="478"/>
    </location>
</feature>
<evidence type="ECO:0000313" key="5">
    <source>
        <dbReference type="EMBL" id="ERN00818.1"/>
    </source>
</evidence>
<dbReference type="OMA" id="RRIRKWY"/>
<dbReference type="SFLD" id="SFLDG01014">
    <property type="entry name" value="Terpene_Cyclase_Like_1_N-term"/>
    <property type="match status" value="1"/>
</dbReference>
<dbReference type="Gene3D" id="1.10.600.10">
    <property type="entry name" value="Farnesyl Diphosphate Synthase"/>
    <property type="match status" value="1"/>
</dbReference>
<accession>W1NYU3</accession>
<gene>
    <name evidence="5" type="ORF">AMTR_s00103p00046860</name>
</gene>
<keyword evidence="2" id="KW-0479">Metal-binding</keyword>
<dbReference type="eggNOG" id="ENOG502QQN6">
    <property type="taxonomic scope" value="Eukaryota"/>
</dbReference>
<keyword evidence="6" id="KW-1185">Reference proteome</keyword>
<dbReference type="GO" id="GO:0009507">
    <property type="term" value="C:chloroplast"/>
    <property type="evidence" value="ECO:0000318"/>
    <property type="project" value="GO_Central"/>
</dbReference>
<keyword evidence="3" id="KW-0460">Magnesium</keyword>
<dbReference type="Gramene" id="ERN00818">
    <property type="protein sequence ID" value="ERN00818"/>
    <property type="gene ID" value="AMTR_s00103p00046860"/>
</dbReference>
<reference evidence="6" key="1">
    <citation type="journal article" date="2013" name="Science">
        <title>The Amborella genome and the evolution of flowering plants.</title>
        <authorList>
            <consortium name="Amborella Genome Project"/>
        </authorList>
    </citation>
    <scope>NUCLEOTIDE SEQUENCE [LARGE SCALE GENOMIC DNA]</scope>
</reference>
<dbReference type="InterPro" id="IPR008930">
    <property type="entry name" value="Terpenoid_cyclase/PrenylTrfase"/>
</dbReference>
<dbReference type="PANTHER" id="PTHR31739:SF4">
    <property type="entry name" value="ENT-COPALYL DIPHOSPHATE SYNTHASE, CHLOROPLASTIC"/>
    <property type="match status" value="1"/>
</dbReference>
<evidence type="ECO:0000256" key="3">
    <source>
        <dbReference type="ARBA" id="ARBA00022842"/>
    </source>
</evidence>
<dbReference type="GO" id="GO:0009686">
    <property type="term" value="P:gibberellin biosynthetic process"/>
    <property type="evidence" value="ECO:0000318"/>
    <property type="project" value="GO_Central"/>
</dbReference>
<dbReference type="FunFam" id="1.50.10.130:FF:000002">
    <property type="entry name" value="Ent-copalyl diphosphate synthase, chloroplastic"/>
    <property type="match status" value="1"/>
</dbReference>
<dbReference type="InterPro" id="IPR036965">
    <property type="entry name" value="Terpene_synth_N_sf"/>
</dbReference>
<dbReference type="AlphaFoldDB" id="W1NYU3"/>
<dbReference type="GO" id="GO:0000287">
    <property type="term" value="F:magnesium ion binding"/>
    <property type="evidence" value="ECO:0000318"/>
    <property type="project" value="GO_Central"/>
</dbReference>
<comment type="cofactor">
    <cofactor evidence="1">
        <name>Mg(2+)</name>
        <dbReference type="ChEBI" id="CHEBI:18420"/>
    </cofactor>
</comment>
<dbReference type="GO" id="GO:0010333">
    <property type="term" value="F:terpene synthase activity"/>
    <property type="evidence" value="ECO:0000318"/>
    <property type="project" value="GO_Central"/>
</dbReference>
<dbReference type="Gene3D" id="1.50.10.160">
    <property type="match status" value="1"/>
</dbReference>
<dbReference type="EMBL" id="KI394805">
    <property type="protein sequence ID" value="ERN00818.1"/>
    <property type="molecule type" value="Genomic_DNA"/>
</dbReference>
<evidence type="ECO:0000256" key="2">
    <source>
        <dbReference type="ARBA" id="ARBA00022723"/>
    </source>
</evidence>
<dbReference type="HOGENOM" id="CLU_003125_3_2_1"/>
<dbReference type="SUPFAM" id="SSF48239">
    <property type="entry name" value="Terpenoid cyclases/Protein prenyltransferases"/>
    <property type="match status" value="2"/>
</dbReference>
<dbReference type="FunFam" id="1.50.10.160:FF:000001">
    <property type="entry name" value="Ent-copalyl diphosphate synthase"/>
    <property type="match status" value="1"/>
</dbReference>